<organism evidence="2 3">
    <name type="scientific">Plutella xylostella</name>
    <name type="common">Diamondback moth</name>
    <name type="synonym">Plutella maculipennis</name>
    <dbReference type="NCBI Taxonomy" id="51655"/>
    <lineage>
        <taxon>Eukaryota</taxon>
        <taxon>Metazoa</taxon>
        <taxon>Ecdysozoa</taxon>
        <taxon>Arthropoda</taxon>
        <taxon>Hexapoda</taxon>
        <taxon>Insecta</taxon>
        <taxon>Pterygota</taxon>
        <taxon>Neoptera</taxon>
        <taxon>Endopterygota</taxon>
        <taxon>Lepidoptera</taxon>
        <taxon>Glossata</taxon>
        <taxon>Ditrysia</taxon>
        <taxon>Yponomeutoidea</taxon>
        <taxon>Plutellidae</taxon>
        <taxon>Plutella</taxon>
    </lineage>
</organism>
<comment type="caution">
    <text evidence="2">The sequence shown here is derived from an EMBL/GenBank/DDBJ whole genome shotgun (WGS) entry which is preliminary data.</text>
</comment>
<accession>A0ABQ7QT21</accession>
<keyword evidence="3" id="KW-1185">Reference proteome</keyword>
<gene>
    <name evidence="2" type="ORF">JYU34_006824</name>
</gene>
<proteinExistence type="predicted"/>
<evidence type="ECO:0000313" key="3">
    <source>
        <dbReference type="Proteomes" id="UP000823941"/>
    </source>
</evidence>
<name>A0ABQ7QT21_PLUXY</name>
<feature type="region of interest" description="Disordered" evidence="1">
    <location>
        <begin position="1"/>
        <end position="21"/>
    </location>
</feature>
<reference evidence="2 3" key="1">
    <citation type="submission" date="2021-06" db="EMBL/GenBank/DDBJ databases">
        <title>A haploid diamondback moth (Plutella xylostella L.) genome assembly resolves 31 chromosomes and identifies a diamide resistance mutation.</title>
        <authorList>
            <person name="Ward C.M."/>
            <person name="Perry K.D."/>
            <person name="Baker G."/>
            <person name="Powis K."/>
            <person name="Heckel D.G."/>
            <person name="Baxter S.W."/>
        </authorList>
    </citation>
    <scope>NUCLEOTIDE SEQUENCE [LARGE SCALE GENOMIC DNA]</scope>
    <source>
        <strain evidence="2 3">LV</strain>
        <tissue evidence="2">Single pupa</tissue>
    </source>
</reference>
<evidence type="ECO:0000256" key="1">
    <source>
        <dbReference type="SAM" id="MobiDB-lite"/>
    </source>
</evidence>
<sequence length="77" mass="8962">MRCKYRVKSKQANNNKTYPTPAISPNECTYNSLIANSVFFQSVRSQARTRTSAHYQLTERVRAVITARTTTHRPRMR</sequence>
<dbReference type="EMBL" id="JAHIBW010000009">
    <property type="protein sequence ID" value="KAG7308162.1"/>
    <property type="molecule type" value="Genomic_DNA"/>
</dbReference>
<protein>
    <submittedName>
        <fullName evidence="2">Uncharacterized protein</fullName>
    </submittedName>
</protein>
<evidence type="ECO:0000313" key="2">
    <source>
        <dbReference type="EMBL" id="KAG7308162.1"/>
    </source>
</evidence>
<dbReference type="Proteomes" id="UP000823941">
    <property type="component" value="Chromosome 9"/>
</dbReference>